<sequence length="179" mass="21129">MINRCKLSMMQTRIFILTMSLLAVLTAQHNRLFWDGNDWNRIAKNVVYHPETTHRVKTAYLHGVLDGRLHGYLKTWAKDQFLADDVFGETVDYLSTRELIKNLDNFYEDPINGYIPIPAAIVIANMYAERVPIPLIEDYVEKTRRWINDLTLDLDTLNYSKLLEDKFIKHHEKQFNRSE</sequence>
<protein>
    <submittedName>
        <fullName evidence="1">Uncharacterized protein</fullName>
    </submittedName>
</protein>
<organism evidence="1">
    <name type="scientific">uncultured marine thaumarchaeote KM3_17_C07</name>
    <dbReference type="NCBI Taxonomy" id="1456062"/>
    <lineage>
        <taxon>Archaea</taxon>
        <taxon>Nitrososphaerota</taxon>
        <taxon>environmental samples</taxon>
    </lineage>
</organism>
<accession>A0A075GMJ2</accession>
<evidence type="ECO:0000313" key="1">
    <source>
        <dbReference type="EMBL" id="AIF05104.1"/>
    </source>
</evidence>
<dbReference type="AlphaFoldDB" id="A0A075GMJ2"/>
<reference evidence="1" key="1">
    <citation type="journal article" date="2014" name="Genome Biol. Evol.">
        <title>Pangenome evidence for extensive interdomain horizontal transfer affecting lineage core and shell genes in uncultured planktonic thaumarchaeota and euryarchaeota.</title>
        <authorList>
            <person name="Deschamps P."/>
            <person name="Zivanovic Y."/>
            <person name="Moreira D."/>
            <person name="Rodriguez-Valera F."/>
            <person name="Lopez-Garcia P."/>
        </authorList>
    </citation>
    <scope>NUCLEOTIDE SEQUENCE</scope>
</reference>
<dbReference type="EMBL" id="KF900728">
    <property type="protein sequence ID" value="AIF05104.1"/>
    <property type="molecule type" value="Genomic_DNA"/>
</dbReference>
<name>A0A075GMJ2_9ARCH</name>
<proteinExistence type="predicted"/>